<feature type="compositionally biased region" description="Polar residues" evidence="1">
    <location>
        <begin position="9"/>
        <end position="18"/>
    </location>
</feature>
<feature type="transmembrane region" description="Helical" evidence="2">
    <location>
        <begin position="159"/>
        <end position="189"/>
    </location>
</feature>
<reference evidence="4" key="1">
    <citation type="journal article" date="2011" name="J. Bacteriol.">
        <title>Genome sequences of eight morphologically diverse alphaproteobacteria.</title>
        <authorList>
            <consortium name="US DOE Joint Genome Institute"/>
            <person name="Brown P.J."/>
            <person name="Kysela D.T."/>
            <person name="Buechlein A."/>
            <person name="Hemmerich C."/>
            <person name="Brun Y.V."/>
        </authorList>
    </citation>
    <scope>NUCLEOTIDE SEQUENCE [LARGE SCALE GENOMIC DNA]</scope>
    <source>
        <strain evidence="4">ATCC 15264 / DSM 4735 / LMG 14903 / NBRC 16000 / CB 81</strain>
    </source>
</reference>
<gene>
    <name evidence="3" type="ordered locus">Bresu_2975</name>
</gene>
<feature type="region of interest" description="Disordered" evidence="1">
    <location>
        <begin position="1"/>
        <end position="26"/>
    </location>
</feature>
<dbReference type="Proteomes" id="UP000002696">
    <property type="component" value="Chromosome"/>
</dbReference>
<evidence type="ECO:0000256" key="1">
    <source>
        <dbReference type="SAM" id="MobiDB-lite"/>
    </source>
</evidence>
<feature type="transmembrane region" description="Helical" evidence="2">
    <location>
        <begin position="345"/>
        <end position="370"/>
    </location>
</feature>
<feature type="transmembrane region" description="Helical" evidence="2">
    <location>
        <begin position="126"/>
        <end position="147"/>
    </location>
</feature>
<accession>D9QNP6</accession>
<dbReference type="AlphaFoldDB" id="D9QNP6"/>
<keyword evidence="2" id="KW-0472">Membrane</keyword>
<feature type="transmembrane region" description="Helical" evidence="2">
    <location>
        <begin position="35"/>
        <end position="53"/>
    </location>
</feature>
<keyword evidence="2" id="KW-0812">Transmembrane</keyword>
<keyword evidence="4" id="KW-1185">Reference proteome</keyword>
<dbReference type="KEGG" id="bsb:Bresu_2975"/>
<dbReference type="HOGENOM" id="CLU_030637_1_0_5"/>
<proteinExistence type="predicted"/>
<feature type="transmembrane region" description="Helical" evidence="2">
    <location>
        <begin position="277"/>
        <end position="296"/>
    </location>
</feature>
<dbReference type="eggNOG" id="COG0474">
    <property type="taxonomic scope" value="Bacteria"/>
</dbReference>
<evidence type="ECO:0000313" key="3">
    <source>
        <dbReference type="EMBL" id="ADL02281.1"/>
    </source>
</evidence>
<evidence type="ECO:0008006" key="5">
    <source>
        <dbReference type="Google" id="ProtNLM"/>
    </source>
</evidence>
<keyword evidence="2" id="KW-1133">Transmembrane helix</keyword>
<dbReference type="BioCyc" id="BSUB633149:G1GM8-2994-MONOMER"/>
<feature type="transmembrane region" description="Helical" evidence="2">
    <location>
        <begin position="68"/>
        <end position="87"/>
    </location>
</feature>
<feature type="transmembrane region" description="Helical" evidence="2">
    <location>
        <begin position="209"/>
        <end position="227"/>
    </location>
</feature>
<feature type="transmembrane region" description="Helical" evidence="2">
    <location>
        <begin position="239"/>
        <end position="265"/>
    </location>
</feature>
<organism evidence="3 4">
    <name type="scientific">Brevundimonas subvibrioides (strain ATCC 15264 / DSM 4735 / LMG 14903 / NBRC 16000 / CB 81)</name>
    <name type="common">Caulobacter subvibrioides</name>
    <dbReference type="NCBI Taxonomy" id="633149"/>
    <lineage>
        <taxon>Bacteria</taxon>
        <taxon>Pseudomonadati</taxon>
        <taxon>Pseudomonadota</taxon>
        <taxon>Alphaproteobacteria</taxon>
        <taxon>Caulobacterales</taxon>
        <taxon>Caulobacteraceae</taxon>
        <taxon>Brevundimonas</taxon>
    </lineage>
</organism>
<dbReference type="STRING" id="633149.Bresu_2975"/>
<protein>
    <recommendedName>
        <fullName evidence="5">DUF4153 domain-containing protein</fullName>
    </recommendedName>
</protein>
<feature type="transmembrane region" description="Helical" evidence="2">
    <location>
        <begin position="308"/>
        <end position="333"/>
    </location>
</feature>
<dbReference type="InParanoid" id="D9QNP6"/>
<dbReference type="EMBL" id="CP002102">
    <property type="protein sequence ID" value="ADL02281.1"/>
    <property type="molecule type" value="Genomic_DNA"/>
</dbReference>
<evidence type="ECO:0000256" key="2">
    <source>
        <dbReference type="SAM" id="Phobius"/>
    </source>
</evidence>
<name>D9QNP6_BRESC</name>
<sequence length="606" mass="64251">MAVRRKGRTMTTETTDQSGAGRDTLGQTGDRRAIGLARLAIGLVQGVLLYWLVQSTEGGPRTWPATEPALFGPLLIVSLYLPLVLLAGVGRLRLLTLAIWTGIAAVVLALLAWHDIARQTAGENTQLTFGLMAFGATALFIAHHLIVPADRERRPIANYATYFDVAWMAGVQLALSIAFAGAFWLLLWLGAALFNIIGLSFLGDLLEEAWFSLPLTGLAFATAVQLTDVRDGLIRGVRTVALMLLSWLLLVLTVLVGGFLAALPFTGLDGLWETGSATALVLSAAGALIVLINAAYQDGRADNLPPAVLRLAVRVASVLLTPLILIAAWGLSLRIGQHGLTPDRIIAVACALVGAAYAGGYGFAALRTFWSKGDWMQPLERTNIATAVLEVVVILALFSPLADPARLSVADQVARLESGKVTPQTFDYRFLAFDSGRVGTAALDRLIASPDPDVAKRAQAAKDGAVSDDPATETFAASIETLPGEAGLPVAFLATPPLEDPRRNCTLPGRCLAVQRDMNGQPPLEILLVQEDRITLFARQDAEAFVPVGDYAIPTCDGARPGDARQLLRDGKLVPVAPGGWKDLAVEGRGSSTLSTSAFPTPPPPC</sequence>
<dbReference type="InterPro" id="IPR025291">
    <property type="entry name" value="DUF4153"/>
</dbReference>
<evidence type="ECO:0000313" key="4">
    <source>
        <dbReference type="Proteomes" id="UP000002696"/>
    </source>
</evidence>
<dbReference type="FunCoup" id="D9QNP6">
    <property type="interactions" value="20"/>
</dbReference>
<feature type="transmembrane region" description="Helical" evidence="2">
    <location>
        <begin position="94"/>
        <end position="114"/>
    </location>
</feature>
<dbReference type="Pfam" id="PF13687">
    <property type="entry name" value="DUF4153"/>
    <property type="match status" value="1"/>
</dbReference>